<evidence type="ECO:0000313" key="2">
    <source>
        <dbReference type="EMBL" id="OUS43305.1"/>
    </source>
</evidence>
<dbReference type="AlphaFoldDB" id="A0A1Y5I8F5"/>
<protein>
    <submittedName>
        <fullName evidence="2">Uncharacterized protein</fullName>
    </submittedName>
</protein>
<organism evidence="2">
    <name type="scientific">Ostreococcus tauri</name>
    <name type="common">Marine green alga</name>
    <dbReference type="NCBI Taxonomy" id="70448"/>
    <lineage>
        <taxon>Eukaryota</taxon>
        <taxon>Viridiplantae</taxon>
        <taxon>Chlorophyta</taxon>
        <taxon>Mamiellophyceae</taxon>
        <taxon>Mamiellales</taxon>
        <taxon>Bathycoccaceae</taxon>
        <taxon>Ostreococcus</taxon>
    </lineage>
</organism>
<sequence>MSSDVIAEQLSFDAFERALTTVSNAPSTSTRFVEPPTLEESLERVRSHGVVADAADAYGAYVSLTRSGLWRDIAPRRDTRSGGLIYLMCEPRETPTERRKGEPREKRSRSIAVPFAVTRACVTPAFLDVALYLGANDAWPWTSSTDADSESERPTLLVMIDSDGTTTTSRLYDGFLPPADVPEKTGDGDDSDDDGDDATRPNANITKAKTIASDGESDEDLLDDDRALTLAQKHARPDAASPVDP</sequence>
<reference evidence="2" key="1">
    <citation type="submission" date="2017-04" db="EMBL/GenBank/DDBJ databases">
        <title>Population genomics of picophytoplankton unveils novel chromosome hypervariability.</title>
        <authorList>
            <consortium name="DOE Joint Genome Institute"/>
            <person name="Blanc-Mathieu R."/>
            <person name="Krasovec M."/>
            <person name="Hebrard M."/>
            <person name="Yau S."/>
            <person name="Desgranges E."/>
            <person name="Martin J."/>
            <person name="Schackwitz W."/>
            <person name="Kuo A."/>
            <person name="Salin G."/>
            <person name="Donnadieu C."/>
            <person name="Desdevises Y."/>
            <person name="Sanchez-Ferandin S."/>
            <person name="Moreau H."/>
            <person name="Rivals E."/>
            <person name="Grigoriev I.V."/>
            <person name="Grimsley N."/>
            <person name="Eyre-Walker A."/>
            <person name="Piganeau G."/>
        </authorList>
    </citation>
    <scope>NUCLEOTIDE SEQUENCE [LARGE SCALE GENOMIC DNA]</scope>
    <source>
        <strain evidence="2">RCC 1115</strain>
    </source>
</reference>
<gene>
    <name evidence="2" type="ORF">BE221DRAFT_80942</name>
</gene>
<evidence type="ECO:0000256" key="1">
    <source>
        <dbReference type="SAM" id="MobiDB-lite"/>
    </source>
</evidence>
<accession>A0A1Y5I8F5</accession>
<name>A0A1Y5I8F5_OSTTA</name>
<feature type="region of interest" description="Disordered" evidence="1">
    <location>
        <begin position="168"/>
        <end position="220"/>
    </location>
</feature>
<dbReference type="EMBL" id="KZ155832">
    <property type="protein sequence ID" value="OUS43305.1"/>
    <property type="molecule type" value="Genomic_DNA"/>
</dbReference>
<dbReference type="Proteomes" id="UP000195557">
    <property type="component" value="Unassembled WGS sequence"/>
</dbReference>
<proteinExistence type="predicted"/>